<keyword evidence="2" id="KW-0479">Metal-binding</keyword>
<keyword evidence="1" id="KW-0540">Nuclease</keyword>
<evidence type="ECO:0000256" key="1">
    <source>
        <dbReference type="ARBA" id="ARBA00022722"/>
    </source>
</evidence>
<keyword evidence="4" id="KW-0460">Magnesium</keyword>
<evidence type="ECO:0000256" key="4">
    <source>
        <dbReference type="ARBA" id="ARBA00022842"/>
    </source>
</evidence>
<keyword evidence="7" id="KW-1185">Reference proteome</keyword>
<keyword evidence="3" id="KW-0378">Hydrolase</keyword>
<dbReference type="Proteomes" id="UP001216579">
    <property type="component" value="Unassembled WGS sequence"/>
</dbReference>
<organism evidence="6 7">
    <name type="scientific">Streptomyces silvisoli</name>
    <dbReference type="NCBI Taxonomy" id="3034235"/>
    <lineage>
        <taxon>Bacteria</taxon>
        <taxon>Bacillati</taxon>
        <taxon>Actinomycetota</taxon>
        <taxon>Actinomycetes</taxon>
        <taxon>Kitasatosporales</taxon>
        <taxon>Streptomycetaceae</taxon>
        <taxon>Streptomyces</taxon>
    </lineage>
</organism>
<evidence type="ECO:0000256" key="3">
    <source>
        <dbReference type="ARBA" id="ARBA00022801"/>
    </source>
</evidence>
<feature type="domain" description="PIN" evidence="5">
    <location>
        <begin position="6"/>
        <end position="48"/>
    </location>
</feature>
<evidence type="ECO:0000313" key="7">
    <source>
        <dbReference type="Proteomes" id="UP001216579"/>
    </source>
</evidence>
<accession>A0ABT5ZWY4</accession>
<proteinExistence type="predicted"/>
<dbReference type="InterPro" id="IPR002716">
    <property type="entry name" value="PIN_dom"/>
</dbReference>
<sequence length="61" mass="6577">MRLPINDDEIIDRALAVQTLAAREVLLLTYDTGQSTRARTAGLKVNKLRDDAGSGPEPAKA</sequence>
<evidence type="ECO:0000256" key="2">
    <source>
        <dbReference type="ARBA" id="ARBA00022723"/>
    </source>
</evidence>
<dbReference type="RefSeq" id="WP_276097067.1">
    <property type="nucleotide sequence ID" value="NZ_JARJBC010000041.1"/>
</dbReference>
<evidence type="ECO:0000259" key="5">
    <source>
        <dbReference type="Pfam" id="PF13638"/>
    </source>
</evidence>
<name>A0ABT5ZWY4_9ACTN</name>
<dbReference type="EMBL" id="JARJBC010000041">
    <property type="protein sequence ID" value="MDF3294266.1"/>
    <property type="molecule type" value="Genomic_DNA"/>
</dbReference>
<dbReference type="Pfam" id="PF13638">
    <property type="entry name" value="PIN_4"/>
    <property type="match status" value="1"/>
</dbReference>
<evidence type="ECO:0000313" key="6">
    <source>
        <dbReference type="EMBL" id="MDF3294266.1"/>
    </source>
</evidence>
<gene>
    <name evidence="6" type="ORF">P3G67_34710</name>
</gene>
<comment type="caution">
    <text evidence="6">The sequence shown here is derived from an EMBL/GenBank/DDBJ whole genome shotgun (WGS) entry which is preliminary data.</text>
</comment>
<reference evidence="6 7" key="1">
    <citation type="submission" date="2023-03" db="EMBL/GenBank/DDBJ databases">
        <title>Draft genome sequence of Streptomyces sp. RB6PN23 isolated from peat swamp forest in Thailand.</title>
        <authorList>
            <person name="Klaysubun C."/>
            <person name="Duangmal K."/>
        </authorList>
    </citation>
    <scope>NUCLEOTIDE SEQUENCE [LARGE SCALE GENOMIC DNA]</scope>
    <source>
        <strain evidence="6 7">RB6PN23</strain>
    </source>
</reference>
<protein>
    <submittedName>
        <fullName evidence="6">PIN domain-containing protein</fullName>
    </submittedName>
</protein>